<name>K3WDW1_GLOUD</name>
<dbReference type="AlphaFoldDB" id="K3WDW1"/>
<keyword evidence="1" id="KW-0812">Transmembrane</keyword>
<dbReference type="InParanoid" id="K3WDW1"/>
<organism evidence="2 3">
    <name type="scientific">Globisporangium ultimum (strain ATCC 200006 / CBS 805.95 / DAOM BR144)</name>
    <name type="common">Pythium ultimum</name>
    <dbReference type="NCBI Taxonomy" id="431595"/>
    <lineage>
        <taxon>Eukaryota</taxon>
        <taxon>Sar</taxon>
        <taxon>Stramenopiles</taxon>
        <taxon>Oomycota</taxon>
        <taxon>Peronosporomycetes</taxon>
        <taxon>Pythiales</taxon>
        <taxon>Pythiaceae</taxon>
        <taxon>Globisporangium</taxon>
    </lineage>
</organism>
<evidence type="ECO:0000313" key="3">
    <source>
        <dbReference type="Proteomes" id="UP000019132"/>
    </source>
</evidence>
<reference evidence="2" key="3">
    <citation type="submission" date="2015-02" db="UniProtKB">
        <authorList>
            <consortium name="EnsemblProtists"/>
        </authorList>
    </citation>
    <scope>IDENTIFICATION</scope>
    <source>
        <strain evidence="2">DAOM BR144</strain>
    </source>
</reference>
<reference evidence="3" key="1">
    <citation type="journal article" date="2010" name="Genome Biol.">
        <title>Genome sequence of the necrotrophic plant pathogen Pythium ultimum reveals original pathogenicity mechanisms and effector repertoire.</title>
        <authorList>
            <person name="Levesque C.A."/>
            <person name="Brouwer H."/>
            <person name="Cano L."/>
            <person name="Hamilton J.P."/>
            <person name="Holt C."/>
            <person name="Huitema E."/>
            <person name="Raffaele S."/>
            <person name="Robideau G.P."/>
            <person name="Thines M."/>
            <person name="Win J."/>
            <person name="Zerillo M.M."/>
            <person name="Beakes G.W."/>
            <person name="Boore J.L."/>
            <person name="Busam D."/>
            <person name="Dumas B."/>
            <person name="Ferriera S."/>
            <person name="Fuerstenberg S.I."/>
            <person name="Gachon C.M."/>
            <person name="Gaulin E."/>
            <person name="Govers F."/>
            <person name="Grenville-Briggs L."/>
            <person name="Horner N."/>
            <person name="Hostetler J."/>
            <person name="Jiang R.H."/>
            <person name="Johnson J."/>
            <person name="Krajaejun T."/>
            <person name="Lin H."/>
            <person name="Meijer H.J."/>
            <person name="Moore B."/>
            <person name="Morris P."/>
            <person name="Phuntmart V."/>
            <person name="Puiu D."/>
            <person name="Shetty J."/>
            <person name="Stajich J.E."/>
            <person name="Tripathy S."/>
            <person name="Wawra S."/>
            <person name="van West P."/>
            <person name="Whitty B.R."/>
            <person name="Coutinho P.M."/>
            <person name="Henrissat B."/>
            <person name="Martin F."/>
            <person name="Thomas P.D."/>
            <person name="Tyler B.M."/>
            <person name="De Vries R.P."/>
            <person name="Kamoun S."/>
            <person name="Yandell M."/>
            <person name="Tisserat N."/>
            <person name="Buell C.R."/>
        </authorList>
    </citation>
    <scope>NUCLEOTIDE SEQUENCE</scope>
    <source>
        <strain evidence="3">DAOM:BR144</strain>
    </source>
</reference>
<dbReference type="SUPFAM" id="SSF52058">
    <property type="entry name" value="L domain-like"/>
    <property type="match status" value="1"/>
</dbReference>
<dbReference type="HOGENOM" id="CLU_010354_5_1_1"/>
<accession>K3WDW1</accession>
<proteinExistence type="predicted"/>
<keyword evidence="1" id="KW-0472">Membrane</keyword>
<dbReference type="Proteomes" id="UP000019132">
    <property type="component" value="Unassembled WGS sequence"/>
</dbReference>
<dbReference type="eggNOG" id="ENOG502RW3M">
    <property type="taxonomic scope" value="Eukaryota"/>
</dbReference>
<evidence type="ECO:0000313" key="2">
    <source>
        <dbReference type="EnsemblProtists" id="PYU1_T003152"/>
    </source>
</evidence>
<feature type="transmembrane region" description="Helical" evidence="1">
    <location>
        <begin position="146"/>
        <end position="165"/>
    </location>
</feature>
<dbReference type="EnsemblProtists" id="PYU1_T003152">
    <property type="protein sequence ID" value="PYU1_T003152"/>
    <property type="gene ID" value="PYU1_G003146"/>
</dbReference>
<dbReference type="Gene3D" id="3.80.10.10">
    <property type="entry name" value="Ribonuclease Inhibitor"/>
    <property type="match status" value="1"/>
</dbReference>
<keyword evidence="3" id="KW-1185">Reference proteome</keyword>
<dbReference type="InterPro" id="IPR032675">
    <property type="entry name" value="LRR_dom_sf"/>
</dbReference>
<sequence length="660" mass="74536">MPLSLGSNLRRYALRLPVSSYTWVAYAHAAIAAPHVFLMLRMLVYSAYYRRLVFESNTSSRISSTNASSKLHSRFLYTSKYFGSLNRKVFYWRKWLFGHTGLFGLGGPHFRTIFLCQEAVEIGLQTAQAYRMSCWLPRAWLNRSGLVMDLVSMIGVPVFLALPYFSMYAPERFSFAAHYWYDDQWLINMVNECQVIMITSMWELIMRLVFSTTLLMTFMVVKTLIRSEKTKIHSIIASTPLAQVETLKVTPIGSRGATPVEALTTTTATPLSGPSTKPLDAITEPMNNATSTLRRSFTPTRALIPKMSNYIGPRFFAFQDRLVHWGHRVFLLWGLLVLLIQVHADQLPSPQLCGLQVRPWLQLKPSCSILVVDCYKQNLTGQVDEIKTTMDKMNQPMLAHMVFRHCPHLEMPPNLKVLSRLIGLKVYNSTIARWEQDAALTNTHHQYLTFMFLVKVNMTGIPQGLLTNDYPKRLTDVEFSTTNLTTLPDDLHMKWPKGMVLVLERAKFKKVPEVLKHLQVGYLGFNDNNVSDIPIEIFSHPYARSVWLNGNPITHLPDGSVLSSLLRVRVINSNISVETLPEWLPSTFLTHASLNAGGTPLCAQIAALKAAAGDMTALGPQLAKVYENVICTVLTGDLFTYYPLTLEDKYNAGNTALISL</sequence>
<protein>
    <submittedName>
        <fullName evidence="2">Uncharacterized protein</fullName>
    </submittedName>
</protein>
<dbReference type="VEuPathDB" id="FungiDB:PYU1_G003146"/>
<evidence type="ECO:0000256" key="1">
    <source>
        <dbReference type="SAM" id="Phobius"/>
    </source>
</evidence>
<keyword evidence="1" id="KW-1133">Transmembrane helix</keyword>
<dbReference type="STRING" id="431595.K3WDW1"/>
<reference evidence="3" key="2">
    <citation type="submission" date="2010-04" db="EMBL/GenBank/DDBJ databases">
        <authorList>
            <person name="Buell R."/>
            <person name="Hamilton J."/>
            <person name="Hostetler J."/>
        </authorList>
    </citation>
    <scope>NUCLEOTIDE SEQUENCE [LARGE SCALE GENOMIC DNA]</scope>
    <source>
        <strain evidence="3">DAOM:BR144</strain>
    </source>
</reference>
<feature type="transmembrane region" description="Helical" evidence="1">
    <location>
        <begin position="20"/>
        <end position="44"/>
    </location>
</feature>
<dbReference type="EMBL" id="GL376603">
    <property type="status" value="NOT_ANNOTATED_CDS"/>
    <property type="molecule type" value="Genomic_DNA"/>
</dbReference>